<keyword evidence="2" id="KW-1185">Reference proteome</keyword>
<dbReference type="OrthoDB" id="9801870at2"/>
<evidence type="ECO:0000313" key="2">
    <source>
        <dbReference type="Proteomes" id="UP000030152"/>
    </source>
</evidence>
<comment type="caution">
    <text evidence="1">The sequence shown here is derived from an EMBL/GenBank/DDBJ whole genome shotgun (WGS) entry which is preliminary data.</text>
</comment>
<dbReference type="Gene3D" id="1.25.40.380">
    <property type="entry name" value="Protein of unknown function DUF1810"/>
    <property type="match status" value="1"/>
</dbReference>
<dbReference type="AlphaFoldDB" id="A0A0A2LZW2"/>
<evidence type="ECO:0000313" key="1">
    <source>
        <dbReference type="EMBL" id="KGO85922.1"/>
    </source>
</evidence>
<dbReference type="Proteomes" id="UP000030152">
    <property type="component" value="Unassembled WGS sequence"/>
</dbReference>
<dbReference type="PIRSF" id="PIRSF008546">
    <property type="entry name" value="UCP008546"/>
    <property type="match status" value="1"/>
</dbReference>
<protein>
    <submittedName>
        <fullName evidence="1">Calpastatin</fullName>
    </submittedName>
</protein>
<sequence>MEDNYKLIRFLEAQNQVYLKALSEIKKGQKQGHWMWYIFPQLLGLGSSENARYFGITGLPEATAYLQHPTLGKHLIEITKAVLAINGKSASDIFGYPDDLKLQSSMTLFSLAENTDPIFSEVINKYFGGLLDRRTLKLLEK</sequence>
<dbReference type="InterPro" id="IPR014937">
    <property type="entry name" value="DUF1810"/>
</dbReference>
<dbReference type="SUPFAM" id="SSF140736">
    <property type="entry name" value="Rv1873-like"/>
    <property type="match status" value="1"/>
</dbReference>
<dbReference type="STRING" id="1121895.GCA_000378485_03203"/>
<dbReference type="eggNOG" id="COG5579">
    <property type="taxonomic scope" value="Bacteria"/>
</dbReference>
<organism evidence="1 2">
    <name type="scientific">Flavobacterium rivuli WB 3.3-2 = DSM 21788</name>
    <dbReference type="NCBI Taxonomy" id="1121895"/>
    <lineage>
        <taxon>Bacteria</taxon>
        <taxon>Pseudomonadati</taxon>
        <taxon>Bacteroidota</taxon>
        <taxon>Flavobacteriia</taxon>
        <taxon>Flavobacteriales</taxon>
        <taxon>Flavobacteriaceae</taxon>
        <taxon>Flavobacterium</taxon>
    </lineage>
</organism>
<gene>
    <name evidence="1" type="ORF">Q765_13910</name>
</gene>
<name>A0A0A2LZW2_9FLAO</name>
<dbReference type="InterPro" id="IPR036287">
    <property type="entry name" value="Rv1873-like_sf"/>
</dbReference>
<dbReference type="EMBL" id="JRLX01000015">
    <property type="protein sequence ID" value="KGO85922.1"/>
    <property type="molecule type" value="Genomic_DNA"/>
</dbReference>
<accession>A0A0A2LZW2</accession>
<proteinExistence type="predicted"/>
<dbReference type="Pfam" id="PF08837">
    <property type="entry name" value="DUF1810"/>
    <property type="match status" value="1"/>
</dbReference>
<reference evidence="1 2" key="1">
    <citation type="submission" date="2013-09" db="EMBL/GenBank/DDBJ databases">
        <authorList>
            <person name="Zeng Z."/>
            <person name="Chen C."/>
        </authorList>
    </citation>
    <scope>NUCLEOTIDE SEQUENCE [LARGE SCALE GENOMIC DNA]</scope>
    <source>
        <strain evidence="1 2">WB 3.3-2</strain>
    </source>
</reference>